<evidence type="ECO:0000259" key="2">
    <source>
        <dbReference type="Pfam" id="PF00160"/>
    </source>
</evidence>
<dbReference type="AlphaFoldDB" id="A0A7S2RS89"/>
<evidence type="ECO:0000256" key="1">
    <source>
        <dbReference type="SAM" id="Phobius"/>
    </source>
</evidence>
<dbReference type="InterPro" id="IPR029000">
    <property type="entry name" value="Cyclophilin-like_dom_sf"/>
</dbReference>
<reference evidence="3" key="1">
    <citation type="submission" date="2021-01" db="EMBL/GenBank/DDBJ databases">
        <authorList>
            <person name="Corre E."/>
            <person name="Pelletier E."/>
            <person name="Niang G."/>
            <person name="Scheremetjew M."/>
            <person name="Finn R."/>
            <person name="Kale V."/>
            <person name="Holt S."/>
            <person name="Cochrane G."/>
            <person name="Meng A."/>
            <person name="Brown T."/>
            <person name="Cohen L."/>
        </authorList>
    </citation>
    <scope>NUCLEOTIDE SEQUENCE</scope>
    <source>
        <strain evidence="3">NY070348D</strain>
    </source>
</reference>
<feature type="domain" description="PPIase cyclophilin-type" evidence="2">
    <location>
        <begin position="10"/>
        <end position="164"/>
    </location>
</feature>
<accession>A0A7S2RS89</accession>
<sequence length="254" mass="28718">MPVEVVCKSTKGVIHLDIHPEWSPHGASRFLDLVKYGYWHDIGLFRRNPWIVQFGAIQFEEHDGEWKDKLVPKGRHHLPSIPDDPKTDCGGKCVRGSLFDGALSYAGGGVNSRADQIFIVHHRGKSQPLGAELWETPFGNVTKGLDIVRSWYREYGETVDQVKIMRQGSAYLKKNFPDLDYIESCSIANNKEDIVVQPIVNKKEGIVNQKEDVDTVSYNKLEGIGIVGDLPLIMFVLGAAVFVLVTYRRKWKRV</sequence>
<keyword evidence="1" id="KW-1133">Transmembrane helix</keyword>
<feature type="transmembrane region" description="Helical" evidence="1">
    <location>
        <begin position="230"/>
        <end position="247"/>
    </location>
</feature>
<gene>
    <name evidence="3" type="ORF">QSP1433_LOCUS6485</name>
    <name evidence="4" type="ORF">QSP1433_LOCUS6486</name>
</gene>
<name>A0A7S2RS89_9STRA</name>
<proteinExistence type="predicted"/>
<protein>
    <recommendedName>
        <fullName evidence="2">PPIase cyclophilin-type domain-containing protein</fullName>
    </recommendedName>
</protein>
<dbReference type="Pfam" id="PF00160">
    <property type="entry name" value="Pro_isomerase"/>
    <property type="match status" value="1"/>
</dbReference>
<dbReference type="InterPro" id="IPR002130">
    <property type="entry name" value="Cyclophilin-type_PPIase_dom"/>
</dbReference>
<dbReference type="Gene3D" id="2.40.100.10">
    <property type="entry name" value="Cyclophilin-like"/>
    <property type="match status" value="1"/>
</dbReference>
<keyword evidence="1" id="KW-0812">Transmembrane</keyword>
<organism evidence="3">
    <name type="scientific">Mucochytrium quahogii</name>
    <dbReference type="NCBI Taxonomy" id="96639"/>
    <lineage>
        <taxon>Eukaryota</taxon>
        <taxon>Sar</taxon>
        <taxon>Stramenopiles</taxon>
        <taxon>Bigyra</taxon>
        <taxon>Labyrinthulomycetes</taxon>
        <taxon>Thraustochytrida</taxon>
        <taxon>Thraustochytriidae</taxon>
        <taxon>Mucochytrium</taxon>
    </lineage>
</organism>
<dbReference type="EMBL" id="HBHK01010400">
    <property type="protein sequence ID" value="CAD9679278.1"/>
    <property type="molecule type" value="Transcribed_RNA"/>
</dbReference>
<keyword evidence="1" id="KW-0472">Membrane</keyword>
<dbReference type="SUPFAM" id="SSF50891">
    <property type="entry name" value="Cyclophilin-like"/>
    <property type="match status" value="1"/>
</dbReference>
<evidence type="ECO:0000313" key="4">
    <source>
        <dbReference type="EMBL" id="CAD9679278.1"/>
    </source>
</evidence>
<evidence type="ECO:0000313" key="3">
    <source>
        <dbReference type="EMBL" id="CAD9679276.1"/>
    </source>
</evidence>
<dbReference type="GO" id="GO:0003755">
    <property type="term" value="F:peptidyl-prolyl cis-trans isomerase activity"/>
    <property type="evidence" value="ECO:0007669"/>
    <property type="project" value="InterPro"/>
</dbReference>
<dbReference type="EMBL" id="HBHK01010399">
    <property type="protein sequence ID" value="CAD9679276.1"/>
    <property type="molecule type" value="Transcribed_RNA"/>
</dbReference>